<keyword evidence="7 14" id="KW-1133">Transmembrane helix</keyword>
<dbReference type="FunFam" id="1.10.630.10:FF:000044">
    <property type="entry name" value="Cytochrome P450"/>
    <property type="match status" value="1"/>
</dbReference>
<dbReference type="GO" id="GO:0016020">
    <property type="term" value="C:membrane"/>
    <property type="evidence" value="ECO:0007669"/>
    <property type="project" value="UniProtKB-SubCell"/>
</dbReference>
<dbReference type="OMA" id="PPAFSYI"/>
<evidence type="ECO:0000256" key="8">
    <source>
        <dbReference type="ARBA" id="ARBA00023002"/>
    </source>
</evidence>
<evidence type="ECO:0000256" key="3">
    <source>
        <dbReference type="ARBA" id="ARBA00010617"/>
    </source>
</evidence>
<dbReference type="InterPro" id="IPR001128">
    <property type="entry name" value="Cyt_P450"/>
</dbReference>
<evidence type="ECO:0000313" key="15">
    <source>
        <dbReference type="EnsemblPlants" id="Kaladp0011s0551.1.v1.1.CDS.1"/>
    </source>
</evidence>
<evidence type="ECO:0000256" key="2">
    <source>
        <dbReference type="ARBA" id="ARBA00004167"/>
    </source>
</evidence>
<feature type="binding site" description="axial binding residue" evidence="12">
    <location>
        <position position="480"/>
    </location>
    <ligand>
        <name>heme</name>
        <dbReference type="ChEBI" id="CHEBI:30413"/>
    </ligand>
    <ligandPart>
        <name>Fe</name>
        <dbReference type="ChEBI" id="CHEBI:18248"/>
    </ligandPart>
</feature>
<accession>A0A7N0RHA5</accession>
<sequence>MKMATGIMLEEILGAANWLYNHVWLSDMLIALLGLFVFSSSLSKIRTKGPMLWPVLGIIPTVLLHIHKIHEWATSCFQEATGGTFSYRGMWLGKAYGMVTVDPVKIQYILKTNFKNFPKGKYYRERFQDLLGHGIFNADDESWKQQRRIATSEMHTARFVDYSMKCVTELVHQKLLKVVDCVVAAGESIDLQEVLLRFTFDNICMAAFGVDPGCLDVSLPQVPFATAFELATELTLYRFLAPPFVWKPMRYFGVGFEKRLKDSVRTVHEFAEKTVENRRIQHRKLGDLNDWSDLMSRLIQREEDGNSPGDEILKSPNFLRDFCTSFILAGRDTSSVGLAWFFWLVSKDPDVETKILNEINAILSHRSESNKGGEAVFTVEELKQMVYLQAALSEALRLYPPVPIDFKEALEDDVFPDGTVVKKGSRILYCIFSMARMESIWGKDCAEFKPERWIKDGKYFAGESSQQFKYVVFNGGPRLCPGKSFAYIQMKMVVASVLLRYSIEVVEGHEVVPKMTTTLYMRNGLSVKFKPRGGFGRL</sequence>
<comment type="cofactor">
    <cofactor evidence="1 12">
        <name>heme</name>
        <dbReference type="ChEBI" id="CHEBI:30413"/>
    </cofactor>
</comment>
<dbReference type="AlphaFoldDB" id="A0A7N0RHA5"/>
<evidence type="ECO:0000256" key="12">
    <source>
        <dbReference type="PIRSR" id="PIRSR602401-1"/>
    </source>
</evidence>
<dbReference type="Gene3D" id="1.10.630.10">
    <property type="entry name" value="Cytochrome P450"/>
    <property type="match status" value="1"/>
</dbReference>
<keyword evidence="9 12" id="KW-0408">Iron</keyword>
<evidence type="ECO:0000256" key="6">
    <source>
        <dbReference type="ARBA" id="ARBA00022723"/>
    </source>
</evidence>
<name>A0A7N0RHA5_KALFE</name>
<dbReference type="PRINTS" id="PR00463">
    <property type="entry name" value="EP450I"/>
</dbReference>
<keyword evidence="16" id="KW-1185">Reference proteome</keyword>
<dbReference type="Pfam" id="PF00067">
    <property type="entry name" value="p450"/>
    <property type="match status" value="1"/>
</dbReference>
<dbReference type="GO" id="GO:0020037">
    <property type="term" value="F:heme binding"/>
    <property type="evidence" value="ECO:0007669"/>
    <property type="project" value="InterPro"/>
</dbReference>
<dbReference type="GO" id="GO:0005506">
    <property type="term" value="F:iron ion binding"/>
    <property type="evidence" value="ECO:0007669"/>
    <property type="project" value="InterPro"/>
</dbReference>
<keyword evidence="10 13" id="KW-0503">Monooxygenase</keyword>
<dbReference type="GO" id="GO:0016705">
    <property type="term" value="F:oxidoreductase activity, acting on paired donors, with incorporation or reduction of molecular oxygen"/>
    <property type="evidence" value="ECO:0007669"/>
    <property type="project" value="InterPro"/>
</dbReference>
<evidence type="ECO:0000256" key="1">
    <source>
        <dbReference type="ARBA" id="ARBA00001971"/>
    </source>
</evidence>
<keyword evidence="6 12" id="KW-0479">Metal-binding</keyword>
<dbReference type="PROSITE" id="PS00086">
    <property type="entry name" value="CYTOCHROME_P450"/>
    <property type="match status" value="1"/>
</dbReference>
<keyword evidence="8 13" id="KW-0560">Oxidoreductase</keyword>
<evidence type="ECO:0000256" key="10">
    <source>
        <dbReference type="ARBA" id="ARBA00023033"/>
    </source>
</evidence>
<dbReference type="GO" id="GO:0006629">
    <property type="term" value="P:lipid metabolic process"/>
    <property type="evidence" value="ECO:0007669"/>
    <property type="project" value="UniProtKB-ARBA"/>
</dbReference>
<evidence type="ECO:0000256" key="5">
    <source>
        <dbReference type="ARBA" id="ARBA00022692"/>
    </source>
</evidence>
<evidence type="ECO:0000256" key="11">
    <source>
        <dbReference type="ARBA" id="ARBA00023136"/>
    </source>
</evidence>
<protein>
    <recommendedName>
        <fullName evidence="17">Cytochrome P450</fullName>
    </recommendedName>
</protein>
<comment type="similarity">
    <text evidence="3 13">Belongs to the cytochrome P450 family.</text>
</comment>
<evidence type="ECO:0000256" key="7">
    <source>
        <dbReference type="ARBA" id="ARBA00022989"/>
    </source>
</evidence>
<evidence type="ECO:0008006" key="17">
    <source>
        <dbReference type="Google" id="ProtNLM"/>
    </source>
</evidence>
<evidence type="ECO:0000256" key="4">
    <source>
        <dbReference type="ARBA" id="ARBA00022617"/>
    </source>
</evidence>
<dbReference type="PRINTS" id="PR00385">
    <property type="entry name" value="P450"/>
</dbReference>
<dbReference type="EnsemblPlants" id="Kaladp0011s0551.1.v1.1">
    <property type="protein sequence ID" value="Kaladp0011s0551.1.v1.1.CDS.1"/>
    <property type="gene ID" value="Kaladp0011s0551.v1.1"/>
</dbReference>
<keyword evidence="4 12" id="KW-0349">Heme</keyword>
<feature type="transmembrane region" description="Helical" evidence="14">
    <location>
        <begin position="18"/>
        <end position="38"/>
    </location>
</feature>
<dbReference type="InterPro" id="IPR017972">
    <property type="entry name" value="Cyt_P450_CS"/>
</dbReference>
<comment type="subcellular location">
    <subcellularLocation>
        <location evidence="2">Membrane</location>
        <topology evidence="2">Single-pass membrane protein</topology>
    </subcellularLocation>
</comment>
<dbReference type="InterPro" id="IPR036396">
    <property type="entry name" value="Cyt_P450_sf"/>
</dbReference>
<dbReference type="Gramene" id="Kaladp0011s0551.1.v1.1">
    <property type="protein sequence ID" value="Kaladp0011s0551.1.v1.1.CDS.1"/>
    <property type="gene ID" value="Kaladp0011s0551.v1.1"/>
</dbReference>
<organism evidence="15 16">
    <name type="scientific">Kalanchoe fedtschenkoi</name>
    <name type="common">Lavender scallops</name>
    <name type="synonym">South American air plant</name>
    <dbReference type="NCBI Taxonomy" id="63787"/>
    <lineage>
        <taxon>Eukaryota</taxon>
        <taxon>Viridiplantae</taxon>
        <taxon>Streptophyta</taxon>
        <taxon>Embryophyta</taxon>
        <taxon>Tracheophyta</taxon>
        <taxon>Spermatophyta</taxon>
        <taxon>Magnoliopsida</taxon>
        <taxon>eudicotyledons</taxon>
        <taxon>Gunneridae</taxon>
        <taxon>Pentapetalae</taxon>
        <taxon>Saxifragales</taxon>
        <taxon>Crassulaceae</taxon>
        <taxon>Kalanchoe</taxon>
    </lineage>
</organism>
<evidence type="ECO:0000256" key="9">
    <source>
        <dbReference type="ARBA" id="ARBA00023004"/>
    </source>
</evidence>
<evidence type="ECO:0000256" key="14">
    <source>
        <dbReference type="SAM" id="Phobius"/>
    </source>
</evidence>
<proteinExistence type="inferred from homology"/>
<dbReference type="PANTHER" id="PTHR24296">
    <property type="entry name" value="CYTOCHROME P450"/>
    <property type="match status" value="1"/>
</dbReference>
<evidence type="ECO:0000256" key="13">
    <source>
        <dbReference type="RuleBase" id="RU000461"/>
    </source>
</evidence>
<dbReference type="GO" id="GO:0004497">
    <property type="term" value="F:monooxygenase activity"/>
    <property type="evidence" value="ECO:0007669"/>
    <property type="project" value="UniProtKB-KW"/>
</dbReference>
<dbReference type="InterPro" id="IPR002401">
    <property type="entry name" value="Cyt_P450_E_grp-I"/>
</dbReference>
<dbReference type="Proteomes" id="UP000594263">
    <property type="component" value="Unplaced"/>
</dbReference>
<dbReference type="SUPFAM" id="SSF48264">
    <property type="entry name" value="Cytochrome P450"/>
    <property type="match status" value="1"/>
</dbReference>
<keyword evidence="11 14" id="KW-0472">Membrane</keyword>
<evidence type="ECO:0000313" key="16">
    <source>
        <dbReference type="Proteomes" id="UP000594263"/>
    </source>
</evidence>
<dbReference type="CDD" id="cd11064">
    <property type="entry name" value="CYP86A"/>
    <property type="match status" value="1"/>
</dbReference>
<keyword evidence="5 14" id="KW-0812">Transmembrane</keyword>
<reference evidence="15" key="1">
    <citation type="submission" date="2021-01" db="UniProtKB">
        <authorList>
            <consortium name="EnsemblPlants"/>
        </authorList>
    </citation>
    <scope>IDENTIFICATION</scope>
</reference>